<dbReference type="PANTHER" id="PTHR23131">
    <property type="entry name" value="ENDORIBONUCLEASE LACTB2"/>
    <property type="match status" value="1"/>
</dbReference>
<organism evidence="2 3">
    <name type="scientific">Rhodobium gokarnense</name>
    <dbReference type="NCBI Taxonomy" id="364296"/>
    <lineage>
        <taxon>Bacteria</taxon>
        <taxon>Pseudomonadati</taxon>
        <taxon>Pseudomonadota</taxon>
        <taxon>Alphaproteobacteria</taxon>
        <taxon>Hyphomicrobiales</taxon>
        <taxon>Rhodobiaceae</taxon>
        <taxon>Rhodobium</taxon>
    </lineage>
</organism>
<evidence type="ECO:0000313" key="2">
    <source>
        <dbReference type="EMBL" id="MCW2310036.1"/>
    </source>
</evidence>
<dbReference type="InterPro" id="IPR041516">
    <property type="entry name" value="LACTB2_WH"/>
</dbReference>
<dbReference type="Gene3D" id="1.10.10.10">
    <property type="entry name" value="Winged helix-like DNA-binding domain superfamily/Winged helix DNA-binding domain"/>
    <property type="match status" value="1"/>
</dbReference>
<gene>
    <name evidence="2" type="ORF">M2319_004401</name>
</gene>
<dbReference type="InterPro" id="IPR036866">
    <property type="entry name" value="RibonucZ/Hydroxyglut_hydro"/>
</dbReference>
<dbReference type="SMART" id="SM00849">
    <property type="entry name" value="Lactamase_B"/>
    <property type="match status" value="1"/>
</dbReference>
<dbReference type="InterPro" id="IPR001279">
    <property type="entry name" value="Metallo-B-lactamas"/>
</dbReference>
<sequence length="315" mass="33725">MAATLRQDRETLLSALAFVTDFEPRHGAPVRLTPLVTRVTAANSGPFTFHGTNSYIVGDRTVMVVDPGPDDPDHVEALLSAIGKRPVSHILVTHTHRDHSPASRALKAATGAPIVAEGPHRPARPLHIGEINPLDASADTDFMPDIFAADGMRIEGEDVTIEVVTTPGHTDNHACFALLEEDLLFSGDHVMAWSTSIVAPPDGAMVDYMASLDKLIARDDRRLLPGHGAPVDDPHSFLAGLIAHRRGRERAVIARLVAGEETIPVMVETIYADVDRRLYGAAGLSLLAHLEDLVARGIVVTDGAPGIDNRYSLAG</sequence>
<dbReference type="EMBL" id="JAOQNS010000017">
    <property type="protein sequence ID" value="MCW2310036.1"/>
    <property type="molecule type" value="Genomic_DNA"/>
</dbReference>
<dbReference type="Pfam" id="PF00753">
    <property type="entry name" value="Lactamase_B"/>
    <property type="match status" value="1"/>
</dbReference>
<accession>A0ABT3HIF0</accession>
<feature type="domain" description="Metallo-beta-lactamase" evidence="1">
    <location>
        <begin position="51"/>
        <end position="227"/>
    </location>
</feature>
<evidence type="ECO:0000259" key="1">
    <source>
        <dbReference type="SMART" id="SM00849"/>
    </source>
</evidence>
<dbReference type="Pfam" id="PF17778">
    <property type="entry name" value="WHD_BLACT"/>
    <property type="match status" value="1"/>
</dbReference>
<dbReference type="InterPro" id="IPR050662">
    <property type="entry name" value="Sec-metab_biosynth-thioest"/>
</dbReference>
<proteinExistence type="predicted"/>
<dbReference type="SUPFAM" id="SSF56281">
    <property type="entry name" value="Metallo-hydrolase/oxidoreductase"/>
    <property type="match status" value="1"/>
</dbReference>
<dbReference type="PANTHER" id="PTHR23131:SF0">
    <property type="entry name" value="ENDORIBONUCLEASE LACTB2"/>
    <property type="match status" value="1"/>
</dbReference>
<dbReference type="InterPro" id="IPR036388">
    <property type="entry name" value="WH-like_DNA-bd_sf"/>
</dbReference>
<reference evidence="3" key="1">
    <citation type="submission" date="2023-07" db="EMBL/GenBank/DDBJ databases">
        <title>Genome sequencing of Purple Non-Sulfur Bacteria from various extreme environments.</title>
        <authorList>
            <person name="Mayer M."/>
        </authorList>
    </citation>
    <scope>NUCLEOTIDE SEQUENCE [LARGE SCALE GENOMIC DNA]</scope>
    <source>
        <strain evidence="3">DSM 17935</strain>
    </source>
</reference>
<dbReference type="Proteomes" id="UP001209755">
    <property type="component" value="Unassembled WGS sequence"/>
</dbReference>
<dbReference type="RefSeq" id="WP_264603611.1">
    <property type="nucleotide sequence ID" value="NZ_JAOQNS010000017.1"/>
</dbReference>
<dbReference type="CDD" id="cd16278">
    <property type="entry name" value="metallo-hydrolase-like_MBL-fold"/>
    <property type="match status" value="1"/>
</dbReference>
<keyword evidence="3" id="KW-1185">Reference proteome</keyword>
<dbReference type="Gene3D" id="3.60.15.10">
    <property type="entry name" value="Ribonuclease Z/Hydroxyacylglutathione hydrolase-like"/>
    <property type="match status" value="1"/>
</dbReference>
<comment type="caution">
    <text evidence="2">The sequence shown here is derived from an EMBL/GenBank/DDBJ whole genome shotgun (WGS) entry which is preliminary data.</text>
</comment>
<protein>
    <submittedName>
        <fullName evidence="2">Glyoxylase-like metal-dependent hydrolase (Beta-lactamase superfamily II)</fullName>
    </submittedName>
</protein>
<evidence type="ECO:0000313" key="3">
    <source>
        <dbReference type="Proteomes" id="UP001209755"/>
    </source>
</evidence>
<name>A0ABT3HIF0_9HYPH</name>